<evidence type="ECO:0000313" key="1">
    <source>
        <dbReference type="EMBL" id="VTR91619.1"/>
    </source>
</evidence>
<dbReference type="KEGG" id="gms:SOIL9_60950"/>
<dbReference type="AlphaFoldDB" id="A0A6P2CRS0"/>
<reference evidence="1 2" key="1">
    <citation type="submission" date="2019-05" db="EMBL/GenBank/DDBJ databases">
        <authorList>
            <consortium name="Science for Life Laboratories"/>
        </authorList>
    </citation>
    <scope>NUCLEOTIDE SEQUENCE [LARGE SCALE GENOMIC DNA]</scope>
    <source>
        <strain evidence="1">Soil9</strain>
    </source>
</reference>
<keyword evidence="2" id="KW-1185">Reference proteome</keyword>
<dbReference type="EMBL" id="LR593886">
    <property type="protein sequence ID" value="VTR91619.1"/>
    <property type="molecule type" value="Genomic_DNA"/>
</dbReference>
<accession>A0A6P2CRS0</accession>
<evidence type="ECO:0000313" key="2">
    <source>
        <dbReference type="Proteomes" id="UP000464178"/>
    </source>
</evidence>
<proteinExistence type="predicted"/>
<protein>
    <submittedName>
        <fullName evidence="1">Uncharacterized protein</fullName>
    </submittedName>
</protein>
<dbReference type="RefSeq" id="WP_162666588.1">
    <property type="nucleotide sequence ID" value="NZ_LR593886.1"/>
</dbReference>
<dbReference type="Proteomes" id="UP000464178">
    <property type="component" value="Chromosome"/>
</dbReference>
<sequence length="49" mass="5784">MLEHVRAWEPPSTDHENLKQFMIDQLRESIDFDCRGEYREPLPALDGVV</sequence>
<name>A0A6P2CRS0_9BACT</name>
<gene>
    <name evidence="1" type="ORF">SOIL9_60950</name>
</gene>
<organism evidence="1 2">
    <name type="scientific">Gemmata massiliana</name>
    <dbReference type="NCBI Taxonomy" id="1210884"/>
    <lineage>
        <taxon>Bacteria</taxon>
        <taxon>Pseudomonadati</taxon>
        <taxon>Planctomycetota</taxon>
        <taxon>Planctomycetia</taxon>
        <taxon>Gemmatales</taxon>
        <taxon>Gemmataceae</taxon>
        <taxon>Gemmata</taxon>
    </lineage>
</organism>